<reference evidence="4" key="1">
    <citation type="journal article" date="2006" name="J. Bacteriol.">
        <title>Intraspecific variability of the terminal inverted repeats of the linear chromosome of Streptomyces ambofaciens.</title>
        <authorList>
            <person name="Choulet F."/>
            <person name="Gallois A."/>
            <person name="Aigle B."/>
            <person name="Mangenot S."/>
            <person name="Gerbaud C."/>
            <person name="Truong C."/>
            <person name="Francou F.X."/>
            <person name="Borges F."/>
            <person name="Fourrier C."/>
            <person name="Guerineau M."/>
            <person name="Decaris B."/>
            <person name="Barbe V."/>
            <person name="Pernodet J.L."/>
            <person name="Leblond P."/>
        </authorList>
    </citation>
    <scope>NUCLEOTIDE SEQUENCE</scope>
    <source>
        <strain evidence="4">DSM40697</strain>
    </source>
</reference>
<feature type="region of interest" description="Disordered" evidence="1">
    <location>
        <begin position="1"/>
        <end position="59"/>
    </location>
</feature>
<evidence type="ECO:0000256" key="1">
    <source>
        <dbReference type="SAM" id="MobiDB-lite"/>
    </source>
</evidence>
<sequence>MSRQNDDELSHPLEHVTGEKDVHPEDEQRRRRQDRSTSSDAERTDATTDPAEGPAEGSS</sequence>
<accession>Q0JWI5</accession>
<evidence type="ECO:0000313" key="5">
    <source>
        <dbReference type="Proteomes" id="UP000076720"/>
    </source>
</evidence>
<dbReference type="RefSeq" id="WP_053125721.1">
    <property type="nucleotide sequence ID" value="NZ_CP012949.1"/>
</dbReference>
<dbReference type="EMBL" id="AM279695">
    <property type="protein sequence ID" value="CAK51180.1"/>
    <property type="molecule type" value="Genomic_DNA"/>
</dbReference>
<dbReference type="EMBL" id="AM279694">
    <property type="protein sequence ID" value="CAK50942.1"/>
    <property type="molecule type" value="Genomic_DNA"/>
</dbReference>
<name>Q0JWI5_STRAM</name>
<keyword evidence="5" id="KW-1185">Reference proteome</keyword>
<dbReference type="Proteomes" id="UP000076720">
    <property type="component" value="Chromosome"/>
</dbReference>
<feature type="compositionally biased region" description="Basic and acidic residues" evidence="1">
    <location>
        <begin position="1"/>
        <end position="46"/>
    </location>
</feature>
<evidence type="ECO:0000313" key="2">
    <source>
        <dbReference type="EMBL" id="ANB04050.1"/>
    </source>
</evidence>
<evidence type="ECO:0000313" key="4">
    <source>
        <dbReference type="EMBL" id="CAK51180.1"/>
    </source>
</evidence>
<dbReference type="AlphaFoldDB" id="Q0JWI5"/>
<reference evidence="2 5" key="3">
    <citation type="journal article" date="2016" name="Genome Announc.">
        <title>Complete Genome Sequence of Streptomyces ambofaciens DSM 40697, a Paradigm for Genome Plasticity Studies.</title>
        <authorList>
            <person name="Thibessard A."/>
            <person name="Leblond P."/>
        </authorList>
    </citation>
    <scope>NUCLEOTIDE SEQUENCE [LARGE SCALE GENOMIC DNA]</scope>
    <source>
        <strain evidence="2 5">DSM 40697</strain>
    </source>
</reference>
<dbReference type="OMA" id="NDQDMSH"/>
<gene>
    <name evidence="4" type="ORF">DSMT0099</name>
    <name evidence="2" type="ORF">SAM40697_0087</name>
    <name evidence="3" type="ORF">SAM40697_6838</name>
</gene>
<proteinExistence type="predicted"/>
<dbReference type="EMBL" id="CP012949">
    <property type="protein sequence ID" value="ANB10790.1"/>
    <property type="molecule type" value="Genomic_DNA"/>
</dbReference>
<dbReference type="EMBL" id="CP012949">
    <property type="protein sequence ID" value="ANB04050.1"/>
    <property type="molecule type" value="Genomic_DNA"/>
</dbReference>
<organism evidence="4">
    <name type="scientific">Streptomyces ambofaciens</name>
    <dbReference type="NCBI Taxonomy" id="1889"/>
    <lineage>
        <taxon>Bacteria</taxon>
        <taxon>Bacillati</taxon>
        <taxon>Actinomycetota</taxon>
        <taxon>Actinomycetes</taxon>
        <taxon>Kitasatosporales</taxon>
        <taxon>Streptomycetaceae</taxon>
        <taxon>Streptomyces</taxon>
    </lineage>
</organism>
<reference evidence="5" key="2">
    <citation type="submission" date="2015-10" db="EMBL/GenBank/DDBJ databases">
        <title>Complete genome sequence of Streptomyces ambofaciens DSM 40697.</title>
        <authorList>
            <person name="Thibessard A."/>
            <person name="Leblond P."/>
        </authorList>
    </citation>
    <scope>NUCLEOTIDE SEQUENCE [LARGE SCALE GENOMIC DNA]</scope>
    <source>
        <strain evidence="5">DSM 40697</strain>
    </source>
</reference>
<dbReference type="PATRIC" id="fig|1889.10.peg.105"/>
<protein>
    <submittedName>
        <fullName evidence="4">Uncharacterized protein</fullName>
    </submittedName>
</protein>
<evidence type="ECO:0000313" key="3">
    <source>
        <dbReference type="EMBL" id="ANB10790.1"/>
    </source>
</evidence>